<dbReference type="InterPro" id="IPR012334">
    <property type="entry name" value="Pectin_lyas_fold"/>
</dbReference>
<sequence length="1074" mass="114182">MVLLAGFATSSMGQTTFTVNSLSDLPAETVGDGNCDTGETVSANGDQLVECTMRAAIQEANEVSDPVTINFSNQIPTTDAAFVNDQLSIISIESGLPWIENELTIDGTTHPLYDEDNELPRVYLDFTGPERFNISALRFRSGSNGSTVNSLGIINFTNNGILLTGGTGYTIENNIIGIRLSPGVAVNPGDIGGNGIVVRGASDTGASNITQISGNIVLNTDENGILIDEGSAASLVGDNIIGLRPGTSGDTFRPSWGNRGTGIKIAASAGQDNVIGSSFLSGPNTISNNDQGGIIAEADNQTIFGNYIGLPHNGERDSRDDLAEFGNDSSGVALFSSNNTVGGGGAAANTIANSEEAGIYVEGNDNSIRRNLIGTNSNGEEVGQEYGILIQSGTGNEVRSSLVANNRIGILVRSTDNTVVRNEVYDQELYGVQFAQGDNTLGSEDISDANVIGNNNTGVALTLFNAEGSSISILNNYIGTNEDGDDIGNKTGIRLSQNWNDLDIRIGSGSGDGNIIGYNTSEGIFTVLGFTRARIEGNYIGVDTDGNPIPNATGINLITSSDSHPTDNIIGYAAGETVSDEAGSAGKGNIIAYNTEYAVDLGRAEEDAVNNAIRGNSIFANSGGINLGMDNVDVGGGDAGPNNLQNFPEFDEEETTYNPNSGQIEFRYRVRTNAGNAAYPLDIDLYLVENEEQQGKTYLGSVSYSDGDATSWALGSVEPAFGTSIPDDATIVATATDSDGNTSQFSEVVQIAEPEEPVVPEPVALESPEAGAREVDDNTVYCWGSNEHASAGYEIQVDENEEFEDPVVSERVDESGCHTFGERDYAQTYYWRVRALTDDTEGEWSEVWSYTTIANIEPFALVAPADETDLTVEGDEDQEVVIEWEEAGSVASNELTYDWTLAGDSDLDDVLLESKSDNDGEDTQLTLTIGQLQDFLMDQGLAEGESITAYWNVTASAGDTARHAEETFSLTLGLPTETSADELAENPESFTLKQNYPNPFNPDTQIRYELPEEASVTLVVYNTLGQEVARLVNETQGPGEYEVSFDAGGLSSGTYIYRLQAGEFEQTRSMMMVK</sequence>
<evidence type="ECO:0000259" key="2">
    <source>
        <dbReference type="Pfam" id="PF18962"/>
    </source>
</evidence>
<dbReference type="Proteomes" id="UP000673975">
    <property type="component" value="Unassembled WGS sequence"/>
</dbReference>
<gene>
    <name evidence="3" type="ORF">NATSA_05890</name>
</gene>
<feature type="domain" description="Secretion system C-terminal sorting" evidence="2">
    <location>
        <begin position="996"/>
        <end position="1067"/>
    </location>
</feature>
<dbReference type="AlphaFoldDB" id="A0A8J7RI20"/>
<keyword evidence="4" id="KW-1185">Reference proteome</keyword>
<dbReference type="SMART" id="SM00710">
    <property type="entry name" value="PbH1"/>
    <property type="match status" value="8"/>
</dbReference>
<dbReference type="Pfam" id="PF13229">
    <property type="entry name" value="Beta_helix"/>
    <property type="match status" value="1"/>
</dbReference>
<dbReference type="Gene3D" id="2.160.20.10">
    <property type="entry name" value="Single-stranded right-handed beta-helix, Pectin lyase-like"/>
    <property type="match status" value="1"/>
</dbReference>
<proteinExistence type="predicted"/>
<name>A0A8J7RI20_9BACT</name>
<dbReference type="Pfam" id="PF18962">
    <property type="entry name" value="Por_Secre_tail"/>
    <property type="match status" value="1"/>
</dbReference>
<dbReference type="InterPro" id="IPR013783">
    <property type="entry name" value="Ig-like_fold"/>
</dbReference>
<dbReference type="InterPro" id="IPR026444">
    <property type="entry name" value="Secre_tail"/>
</dbReference>
<accession>A0A8J7RI20</accession>
<feature type="domain" description="Right handed beta helix" evidence="1">
    <location>
        <begin position="327"/>
        <end position="476"/>
    </location>
</feature>
<comment type="caution">
    <text evidence="3">The sequence shown here is derived from an EMBL/GenBank/DDBJ whole genome shotgun (WGS) entry which is preliminary data.</text>
</comment>
<dbReference type="InterPro" id="IPR006626">
    <property type="entry name" value="PbH1"/>
</dbReference>
<reference evidence="3" key="1">
    <citation type="submission" date="2021-02" db="EMBL/GenBank/DDBJ databases">
        <title>Natronogracilivirga saccharolytica gen. nov. sp. nov. a new anaerobic, haloalkiliphilic carbohydrate-fermenting bacterium from soda lake and proposing of Cyclonatronumiaceae fam. nov. in the phylum Balneolaeota.</title>
        <authorList>
            <person name="Zhilina T.N."/>
            <person name="Sorokin D.Y."/>
            <person name="Zavarzina D.G."/>
            <person name="Toshchakov S.V."/>
            <person name="Kublanov I.V."/>
        </authorList>
    </citation>
    <scope>NUCLEOTIDE SEQUENCE</scope>
    <source>
        <strain evidence="3">Z-1702</strain>
    </source>
</reference>
<dbReference type="Gene3D" id="2.60.40.10">
    <property type="entry name" value="Immunoglobulins"/>
    <property type="match status" value="1"/>
</dbReference>
<dbReference type="NCBIfam" id="TIGR04183">
    <property type="entry name" value="Por_Secre_tail"/>
    <property type="match status" value="1"/>
</dbReference>
<dbReference type="EMBL" id="JAFIDN010000003">
    <property type="protein sequence ID" value="MBP3192190.1"/>
    <property type="molecule type" value="Genomic_DNA"/>
</dbReference>
<dbReference type="Gene3D" id="2.60.40.4070">
    <property type="match status" value="1"/>
</dbReference>
<evidence type="ECO:0000259" key="1">
    <source>
        <dbReference type="Pfam" id="PF13229"/>
    </source>
</evidence>
<protein>
    <submittedName>
        <fullName evidence="3">Right-handed parallel beta-helix repeat-containing protein</fullName>
    </submittedName>
</protein>
<evidence type="ECO:0000313" key="3">
    <source>
        <dbReference type="EMBL" id="MBP3192190.1"/>
    </source>
</evidence>
<organism evidence="3 4">
    <name type="scientific">Natronogracilivirga saccharolytica</name>
    <dbReference type="NCBI Taxonomy" id="2812953"/>
    <lineage>
        <taxon>Bacteria</taxon>
        <taxon>Pseudomonadati</taxon>
        <taxon>Balneolota</taxon>
        <taxon>Balneolia</taxon>
        <taxon>Balneolales</taxon>
        <taxon>Cyclonatronaceae</taxon>
        <taxon>Natronogracilivirga</taxon>
    </lineage>
</organism>
<dbReference type="InterPro" id="IPR039448">
    <property type="entry name" value="Beta_helix"/>
</dbReference>
<evidence type="ECO:0000313" key="4">
    <source>
        <dbReference type="Proteomes" id="UP000673975"/>
    </source>
</evidence>